<gene>
    <name evidence="3" type="ORF">ILUMI_00022</name>
</gene>
<evidence type="ECO:0000313" key="4">
    <source>
        <dbReference type="Proteomes" id="UP000801492"/>
    </source>
</evidence>
<dbReference type="Gene3D" id="1.20.1250.20">
    <property type="entry name" value="MFS general substrate transporter like domains"/>
    <property type="match status" value="2"/>
</dbReference>
<dbReference type="GO" id="GO:0008643">
    <property type="term" value="P:carbohydrate transport"/>
    <property type="evidence" value="ECO:0007669"/>
    <property type="project" value="InterPro"/>
</dbReference>
<keyword evidence="2" id="KW-0472">Membrane</keyword>
<dbReference type="OrthoDB" id="1730117at2759"/>
<reference evidence="3" key="1">
    <citation type="submission" date="2019-08" db="EMBL/GenBank/DDBJ databases">
        <title>The genome of the North American firefly Photinus pyralis.</title>
        <authorList>
            <consortium name="Photinus pyralis genome working group"/>
            <person name="Fallon T.R."/>
            <person name="Sander Lower S.E."/>
            <person name="Weng J.-K."/>
        </authorList>
    </citation>
    <scope>NUCLEOTIDE SEQUENCE</scope>
    <source>
        <strain evidence="3">TRF0915ILg1</strain>
        <tissue evidence="3">Whole body</tissue>
    </source>
</reference>
<name>A0A8K0DLB4_IGNLU</name>
<feature type="transmembrane region" description="Helical" evidence="2">
    <location>
        <begin position="102"/>
        <end position="120"/>
    </location>
</feature>
<evidence type="ECO:0000256" key="2">
    <source>
        <dbReference type="SAM" id="Phobius"/>
    </source>
</evidence>
<feature type="transmembrane region" description="Helical" evidence="2">
    <location>
        <begin position="175"/>
        <end position="192"/>
    </location>
</feature>
<feature type="transmembrane region" description="Helical" evidence="2">
    <location>
        <begin position="386"/>
        <end position="407"/>
    </location>
</feature>
<comment type="similarity">
    <text evidence="1">Belongs to the major facilitator superfamily.</text>
</comment>
<dbReference type="PANTHER" id="PTHR11328">
    <property type="entry name" value="MAJOR FACILITATOR SUPERFAMILY DOMAIN-CONTAINING PROTEIN"/>
    <property type="match status" value="1"/>
</dbReference>
<comment type="caution">
    <text evidence="3">The sequence shown here is derived from an EMBL/GenBank/DDBJ whole genome shotgun (WGS) entry which is preliminary data.</text>
</comment>
<feature type="transmembrane region" description="Helical" evidence="2">
    <location>
        <begin position="132"/>
        <end position="155"/>
    </location>
</feature>
<dbReference type="SUPFAM" id="SSF103473">
    <property type="entry name" value="MFS general substrate transporter"/>
    <property type="match status" value="1"/>
</dbReference>
<feature type="transmembrane region" description="Helical" evidence="2">
    <location>
        <begin position="28"/>
        <end position="51"/>
    </location>
</feature>
<feature type="transmembrane region" description="Helical" evidence="2">
    <location>
        <begin position="419"/>
        <end position="442"/>
    </location>
</feature>
<dbReference type="InterPro" id="IPR039672">
    <property type="entry name" value="MFS_2"/>
</dbReference>
<proteinExistence type="inferred from homology"/>
<protein>
    <recommendedName>
        <fullName evidence="5">Major facilitator superfamily domain-containing protein 12-like</fullName>
    </recommendedName>
</protein>
<dbReference type="Pfam" id="PF13347">
    <property type="entry name" value="MFS_2"/>
    <property type="match status" value="1"/>
</dbReference>
<feature type="transmembrane region" description="Helical" evidence="2">
    <location>
        <begin position="323"/>
        <end position="340"/>
    </location>
</feature>
<dbReference type="GO" id="GO:0015293">
    <property type="term" value="F:symporter activity"/>
    <property type="evidence" value="ECO:0007669"/>
    <property type="project" value="InterPro"/>
</dbReference>
<evidence type="ECO:0000313" key="3">
    <source>
        <dbReference type="EMBL" id="KAF2906154.1"/>
    </source>
</evidence>
<evidence type="ECO:0000256" key="1">
    <source>
        <dbReference type="ARBA" id="ARBA00008335"/>
    </source>
</evidence>
<keyword evidence="2" id="KW-1133">Transmembrane helix</keyword>
<dbReference type="PANTHER" id="PTHR11328:SF28">
    <property type="entry name" value="MAJOR FACILITATOR SUPERFAMILY DOMAIN-CONTAINING PROTEIN 12"/>
    <property type="match status" value="1"/>
</dbReference>
<dbReference type="GO" id="GO:0005886">
    <property type="term" value="C:plasma membrane"/>
    <property type="evidence" value="ECO:0007669"/>
    <property type="project" value="TreeGrafter"/>
</dbReference>
<keyword evidence="2" id="KW-0812">Transmembrane</keyword>
<keyword evidence="4" id="KW-1185">Reference proteome</keyword>
<feature type="transmembrane region" description="Helical" evidence="2">
    <location>
        <begin position="352"/>
        <end position="374"/>
    </location>
</feature>
<organism evidence="3 4">
    <name type="scientific">Ignelater luminosus</name>
    <name type="common">Cucubano</name>
    <name type="synonym">Pyrophorus luminosus</name>
    <dbReference type="NCBI Taxonomy" id="2038154"/>
    <lineage>
        <taxon>Eukaryota</taxon>
        <taxon>Metazoa</taxon>
        <taxon>Ecdysozoa</taxon>
        <taxon>Arthropoda</taxon>
        <taxon>Hexapoda</taxon>
        <taxon>Insecta</taxon>
        <taxon>Pterygota</taxon>
        <taxon>Neoptera</taxon>
        <taxon>Endopterygota</taxon>
        <taxon>Coleoptera</taxon>
        <taxon>Polyphaga</taxon>
        <taxon>Elateriformia</taxon>
        <taxon>Elateroidea</taxon>
        <taxon>Elateridae</taxon>
        <taxon>Agrypninae</taxon>
        <taxon>Pyrophorini</taxon>
        <taxon>Ignelater</taxon>
    </lineage>
</organism>
<accession>A0A8K0DLB4</accession>
<feature type="transmembrane region" description="Helical" evidence="2">
    <location>
        <begin position="257"/>
        <end position="278"/>
    </location>
</feature>
<dbReference type="InterPro" id="IPR036259">
    <property type="entry name" value="MFS_trans_sf"/>
</dbReference>
<dbReference type="AlphaFoldDB" id="A0A8K0DLB4"/>
<dbReference type="EMBL" id="VTPC01000008">
    <property type="protein sequence ID" value="KAF2906154.1"/>
    <property type="molecule type" value="Genomic_DNA"/>
</dbReference>
<feature type="transmembrane region" description="Helical" evidence="2">
    <location>
        <begin position="212"/>
        <end position="231"/>
    </location>
</feature>
<evidence type="ECO:0008006" key="5">
    <source>
        <dbReference type="Google" id="ProtNLM"/>
    </source>
</evidence>
<dbReference type="Proteomes" id="UP000801492">
    <property type="component" value="Unassembled WGS sequence"/>
</dbReference>
<feature type="transmembrane region" description="Helical" evidence="2">
    <location>
        <begin position="290"/>
        <end position="311"/>
    </location>
</feature>
<sequence length="456" mass="50768">MDSVSITLINNNNDEKVYHPELSSTLQFGFGVGHVLNDIYTALWLSYFIVYLTKVRKFVNSEAGFLMLLGQVADAVANVIIGKLSDKNINNIFFKKVGRRKAWHLIGVFVDIISITAIFLPCPFESHTLKLIYMSFWVAMFQFGWAAVQITHLALIPEITSDENDRTKLSATRQFFTVLSSVLVYAISWAAFGAKAENAEFSPEYAPTFGYIVFFGTIVGFACSMVFQFTIKESPYIEEKREKKAIPFREMVGKLKYWQAVGIYMFTMLFVNSCQVLIPPYLSDTLGMDATSLAVIPLIMFSASGVTSFCLAVMKRKCERKRTYAIGTVCGLGAILWIGIRSYSPGFASNEIYCIVVFIGIATATTTVTILGLTADLIGDHTDSGALVYSIMTVADKLINGVAVYTIQHLREDSDDSSYYKHTIEIVCGSALILASIIILTYNEKTARREGYIPLE</sequence>